<name>A0A938B264_UNCTE</name>
<dbReference type="Pfam" id="PF00296">
    <property type="entry name" value="Bac_luciferase"/>
    <property type="match status" value="1"/>
</dbReference>
<evidence type="ECO:0000256" key="4">
    <source>
        <dbReference type="ARBA" id="ARBA00023033"/>
    </source>
</evidence>
<dbReference type="PANTHER" id="PTHR42847">
    <property type="entry name" value="ALKANESULFONATE MONOOXYGENASE"/>
    <property type="match status" value="1"/>
</dbReference>
<evidence type="ECO:0000256" key="2">
    <source>
        <dbReference type="ARBA" id="ARBA00022643"/>
    </source>
</evidence>
<organism evidence="6 7">
    <name type="scientific">Tectimicrobiota bacterium</name>
    <dbReference type="NCBI Taxonomy" id="2528274"/>
    <lineage>
        <taxon>Bacteria</taxon>
        <taxon>Pseudomonadati</taxon>
        <taxon>Nitrospinota/Tectimicrobiota group</taxon>
        <taxon>Candidatus Tectimicrobiota</taxon>
    </lineage>
</organism>
<reference evidence="6" key="1">
    <citation type="submission" date="2019-03" db="EMBL/GenBank/DDBJ databases">
        <title>Lake Tanganyika Metagenome-Assembled Genomes (MAGs).</title>
        <authorList>
            <person name="Tran P."/>
        </authorList>
    </citation>
    <scope>NUCLEOTIDE SEQUENCE</scope>
    <source>
        <strain evidence="6">K_DeepCast_65m_m2_066</strain>
    </source>
</reference>
<keyword evidence="4" id="KW-0503">Monooxygenase</keyword>
<keyword evidence="2" id="KW-0288">FMN</keyword>
<dbReference type="CDD" id="cd01094">
    <property type="entry name" value="Alkanesulfonate_monoxygenase"/>
    <property type="match status" value="1"/>
</dbReference>
<dbReference type="EMBL" id="VGLS01000026">
    <property type="protein sequence ID" value="MBM3222510.1"/>
    <property type="molecule type" value="Genomic_DNA"/>
</dbReference>
<sequence length="391" mass="43693">MEEERLTGIRPSHASNLAAQDGHSPLARAMQQPLMLGLFLPLQSGAWTPTTAPRSTDWTFDYNAQLMVRADELGFDLAFGLAQWRGVDGYGGETQYRKYALDPLLATCAAATLTHNLILISTVHVLYGWHPPHLAKFGATADHISRGRWGLNLVTGYQSHERAMFGLKRIDHDTRYAMAAEFTEMMEALWREEANVDWHGAYWSMQQAYVSPKPLYGRPILVNAASSDEGLRYGARYADLIFITSPGGARMDAALATLPAHNQKIKALAAEAKREVRTVINPHVICRDTEREVKQIVDAIYAGEDRVAVDTFIQAREQGDQQSWVGHHRDERVLGGNVHVLGTPEHVVEQFMQLRAAGCDGIQVNFFDYEPDLEYFAAHVLPLMQQAGLRL</sequence>
<proteinExistence type="predicted"/>
<keyword evidence="1" id="KW-0285">Flavoprotein</keyword>
<protein>
    <submittedName>
        <fullName evidence="6">LLM class flavin-dependent oxidoreductase</fullName>
    </submittedName>
</protein>
<dbReference type="InterPro" id="IPR011251">
    <property type="entry name" value="Luciferase-like_dom"/>
</dbReference>
<dbReference type="Gene3D" id="3.20.20.30">
    <property type="entry name" value="Luciferase-like domain"/>
    <property type="match status" value="1"/>
</dbReference>
<keyword evidence="3" id="KW-0560">Oxidoreductase</keyword>
<evidence type="ECO:0000256" key="1">
    <source>
        <dbReference type="ARBA" id="ARBA00022630"/>
    </source>
</evidence>
<evidence type="ECO:0000313" key="7">
    <source>
        <dbReference type="Proteomes" id="UP000712673"/>
    </source>
</evidence>
<dbReference type="InterPro" id="IPR050172">
    <property type="entry name" value="SsuD_RutA_monooxygenase"/>
</dbReference>
<dbReference type="PANTHER" id="PTHR42847:SF4">
    <property type="entry name" value="ALKANESULFONATE MONOOXYGENASE-RELATED"/>
    <property type="match status" value="1"/>
</dbReference>
<evidence type="ECO:0000313" key="6">
    <source>
        <dbReference type="EMBL" id="MBM3222510.1"/>
    </source>
</evidence>
<evidence type="ECO:0000259" key="5">
    <source>
        <dbReference type="Pfam" id="PF00296"/>
    </source>
</evidence>
<dbReference type="GO" id="GO:0016705">
    <property type="term" value="F:oxidoreductase activity, acting on paired donors, with incorporation or reduction of molecular oxygen"/>
    <property type="evidence" value="ECO:0007669"/>
    <property type="project" value="InterPro"/>
</dbReference>
<accession>A0A938B264</accession>
<dbReference type="GO" id="GO:0004497">
    <property type="term" value="F:monooxygenase activity"/>
    <property type="evidence" value="ECO:0007669"/>
    <property type="project" value="UniProtKB-KW"/>
</dbReference>
<dbReference type="InterPro" id="IPR036661">
    <property type="entry name" value="Luciferase-like_sf"/>
</dbReference>
<dbReference type="SUPFAM" id="SSF51679">
    <property type="entry name" value="Bacterial luciferase-like"/>
    <property type="match status" value="1"/>
</dbReference>
<dbReference type="AlphaFoldDB" id="A0A938B264"/>
<dbReference type="Proteomes" id="UP000712673">
    <property type="component" value="Unassembled WGS sequence"/>
</dbReference>
<gene>
    <name evidence="6" type="ORF">FJZ47_01715</name>
</gene>
<feature type="domain" description="Luciferase-like" evidence="5">
    <location>
        <begin position="36"/>
        <end position="360"/>
    </location>
</feature>
<evidence type="ECO:0000256" key="3">
    <source>
        <dbReference type="ARBA" id="ARBA00023002"/>
    </source>
</evidence>
<comment type="caution">
    <text evidence="6">The sequence shown here is derived from an EMBL/GenBank/DDBJ whole genome shotgun (WGS) entry which is preliminary data.</text>
</comment>